<reference evidence="4 7" key="3">
    <citation type="journal article" date="2019" name="Nat. Med.">
        <title>A library of human gut bacterial isolates paired with longitudinal multiomics data enables mechanistic microbiome research.</title>
        <authorList>
            <person name="Poyet M."/>
            <person name="Groussin M."/>
            <person name="Gibbons S.M."/>
            <person name="Avila-Pacheco J."/>
            <person name="Jiang X."/>
            <person name="Kearney S.M."/>
            <person name="Perrotta A.R."/>
            <person name="Berdy B."/>
            <person name="Zhao S."/>
            <person name="Lieberman T.D."/>
            <person name="Swanson P.K."/>
            <person name="Smith M."/>
            <person name="Roesemann S."/>
            <person name="Alexander J.E."/>
            <person name="Rich S.A."/>
            <person name="Livny J."/>
            <person name="Vlamakis H."/>
            <person name="Clish C."/>
            <person name="Bullock K."/>
            <person name="Deik A."/>
            <person name="Scott J."/>
            <person name="Pierce K.A."/>
            <person name="Xavier R.J."/>
            <person name="Alm E.J."/>
        </authorList>
    </citation>
    <scope>NUCLEOTIDE SEQUENCE [LARGE SCALE GENOMIC DNA]</scope>
    <source>
        <strain evidence="4 7">BIOML-A2</strain>
    </source>
</reference>
<dbReference type="Gene3D" id="3.90.245.10">
    <property type="entry name" value="Ribonucleoside hydrolase-like"/>
    <property type="match status" value="1"/>
</dbReference>
<reference evidence="6" key="1">
    <citation type="submission" date="2016-11" db="EMBL/GenBank/DDBJ databases">
        <authorList>
            <person name="Jaros S."/>
            <person name="Januszkiewicz K."/>
            <person name="Wedrychowicz H."/>
        </authorList>
    </citation>
    <scope>NUCLEOTIDE SEQUENCE [LARGE SCALE GENOMIC DNA]</scope>
    <source>
        <strain evidence="6">DSM 4029</strain>
    </source>
</reference>
<evidence type="ECO:0000313" key="6">
    <source>
        <dbReference type="Proteomes" id="UP000184089"/>
    </source>
</evidence>
<gene>
    <name evidence="4" type="ORF">GT747_07880</name>
    <name evidence="5" type="ORF">SAMN05444424_2643</name>
</gene>
<dbReference type="SUPFAM" id="SSF53590">
    <property type="entry name" value="Nucleoside hydrolase"/>
    <property type="match status" value="1"/>
</dbReference>
<name>A0AAQ1MFJ0_9FIRM</name>
<evidence type="ECO:0000313" key="4">
    <source>
        <dbReference type="EMBL" id="MZL69672.1"/>
    </source>
</evidence>
<feature type="domain" description="Inosine/uridine-preferring nucleoside hydrolase" evidence="3">
    <location>
        <begin position="6"/>
        <end position="318"/>
    </location>
</feature>
<sequence length="329" mass="35804">MEKRKVILDVDTGSDDAIALVVAMANPAFEVLGITTVNGNRAVPITTENSLRISELMGGKVPVFQGCALPWTSCMLGLRKNYPQYKAPEEALYKNIHGTYIDQCPPATIKAQPQNAVSWLVDTLMAAEDGEITLIPLGPLTNIAHAVRIEPRIIPKIGEIVYMGGGFRVGNKSALAEFNVWLDPEAAQAVIDANIPFTFVTLDATHAAYLNMEDVARIRAIGTKPAEVVASLCEQRIKGYSTWQKVAEEPAAPIHDPLCVAYLVDPTVITELVDAPCEVDCGRGSAYGVTMFDIKNGRMEAKEPNCKVALAADRQKYVDILCQLLEYTK</sequence>
<dbReference type="EMBL" id="WWVX01000005">
    <property type="protein sequence ID" value="MZL69672.1"/>
    <property type="molecule type" value="Genomic_DNA"/>
</dbReference>
<dbReference type="GO" id="GO:0006152">
    <property type="term" value="P:purine nucleoside catabolic process"/>
    <property type="evidence" value="ECO:0007669"/>
    <property type="project" value="TreeGrafter"/>
</dbReference>
<keyword evidence="7" id="KW-1185">Reference proteome</keyword>
<evidence type="ECO:0000256" key="1">
    <source>
        <dbReference type="ARBA" id="ARBA00022801"/>
    </source>
</evidence>
<dbReference type="PROSITE" id="PS01247">
    <property type="entry name" value="IUNH"/>
    <property type="match status" value="1"/>
</dbReference>
<dbReference type="InterPro" id="IPR023186">
    <property type="entry name" value="IUNH"/>
</dbReference>
<evidence type="ECO:0000256" key="2">
    <source>
        <dbReference type="ARBA" id="ARBA00023295"/>
    </source>
</evidence>
<keyword evidence="1 4" id="KW-0378">Hydrolase</keyword>
<dbReference type="InterPro" id="IPR015910">
    <property type="entry name" value="I/U_nuclsd_hydro_CS"/>
</dbReference>
<proteinExistence type="predicted"/>
<comment type="caution">
    <text evidence="5">The sequence shown here is derived from an EMBL/GenBank/DDBJ whole genome shotgun (WGS) entry which is preliminary data.</text>
</comment>
<dbReference type="RefSeq" id="WP_073261290.1">
    <property type="nucleotide sequence ID" value="NZ_FQVY01000004.1"/>
</dbReference>
<evidence type="ECO:0000259" key="3">
    <source>
        <dbReference type="Pfam" id="PF01156"/>
    </source>
</evidence>
<organism evidence="5 6">
    <name type="scientific">Bittarella massiliensis</name>
    <name type="common">ex Durand et al. 2017</name>
    <dbReference type="NCBI Taxonomy" id="1720313"/>
    <lineage>
        <taxon>Bacteria</taxon>
        <taxon>Bacillati</taxon>
        <taxon>Bacillota</taxon>
        <taxon>Clostridia</taxon>
        <taxon>Eubacteriales</taxon>
        <taxon>Oscillospiraceae</taxon>
        <taxon>Bittarella (ex Durand et al. 2017)</taxon>
    </lineage>
</organism>
<dbReference type="InterPro" id="IPR001910">
    <property type="entry name" value="Inosine/uridine_hydrolase_dom"/>
</dbReference>
<dbReference type="GO" id="GO:0008477">
    <property type="term" value="F:purine nucleosidase activity"/>
    <property type="evidence" value="ECO:0007669"/>
    <property type="project" value="TreeGrafter"/>
</dbReference>
<dbReference type="Proteomes" id="UP000184089">
    <property type="component" value="Unassembled WGS sequence"/>
</dbReference>
<dbReference type="AlphaFoldDB" id="A0AAQ1MFJ0"/>
<reference evidence="5" key="2">
    <citation type="submission" date="2016-11" db="EMBL/GenBank/DDBJ databases">
        <authorList>
            <person name="Varghese N."/>
            <person name="Submissions S."/>
        </authorList>
    </citation>
    <scope>NUCLEOTIDE SEQUENCE</scope>
    <source>
        <strain evidence="5">DSM 4029</strain>
    </source>
</reference>
<dbReference type="GO" id="GO:0005829">
    <property type="term" value="C:cytosol"/>
    <property type="evidence" value="ECO:0007669"/>
    <property type="project" value="TreeGrafter"/>
</dbReference>
<dbReference type="Proteomes" id="UP000474718">
    <property type="component" value="Unassembled WGS sequence"/>
</dbReference>
<dbReference type="InterPro" id="IPR036452">
    <property type="entry name" value="Ribo_hydro-like"/>
</dbReference>
<dbReference type="GO" id="GO:0045437">
    <property type="term" value="F:uridine nucleosidase activity"/>
    <property type="evidence" value="ECO:0007669"/>
    <property type="project" value="UniProtKB-ARBA"/>
</dbReference>
<protein>
    <submittedName>
        <fullName evidence="4">Nucleoside hydrolase</fullName>
    </submittedName>
    <submittedName>
        <fullName evidence="5">Purine nucleosidase</fullName>
    </submittedName>
</protein>
<dbReference type="PANTHER" id="PTHR12304">
    <property type="entry name" value="INOSINE-URIDINE PREFERRING NUCLEOSIDE HYDROLASE"/>
    <property type="match status" value="1"/>
</dbReference>
<evidence type="ECO:0000313" key="5">
    <source>
        <dbReference type="EMBL" id="SHG52049.1"/>
    </source>
</evidence>
<accession>A0AAQ1MFJ0</accession>
<keyword evidence="2" id="KW-0326">Glycosidase</keyword>
<evidence type="ECO:0000313" key="7">
    <source>
        <dbReference type="Proteomes" id="UP000474718"/>
    </source>
</evidence>
<dbReference type="Pfam" id="PF01156">
    <property type="entry name" value="IU_nuc_hydro"/>
    <property type="match status" value="1"/>
</dbReference>
<dbReference type="PANTHER" id="PTHR12304:SF4">
    <property type="entry name" value="URIDINE NUCLEOSIDASE"/>
    <property type="match status" value="1"/>
</dbReference>
<dbReference type="EMBL" id="FQVY01000004">
    <property type="protein sequence ID" value="SHG52049.1"/>
    <property type="molecule type" value="Genomic_DNA"/>
</dbReference>